<sequence length="161" mass="18123">MEKRKSFVACSLVKENPTNLNPFEASLKARQSEDDNHDDTSTLGNNRPSDAHHSKGQGTVLRCLHKDAMNIHDMHEKPGDPETILDEGDCGRERLKRHRIEMAGRVWIPDIWGQEELLKDWIDCSAFDSSLVPGGIMSARASLVEEGRRANSGALRIQYRC</sequence>
<gene>
    <name evidence="2" type="ORF">K2173_012106</name>
</gene>
<name>A0AAV8SR02_9ROSI</name>
<dbReference type="GO" id="GO:0009785">
    <property type="term" value="P:blue light signaling pathway"/>
    <property type="evidence" value="ECO:0007669"/>
    <property type="project" value="InterPro"/>
</dbReference>
<dbReference type="PANTHER" id="PTHR34207:SF2">
    <property type="entry name" value="PROTEIN BIC1"/>
    <property type="match status" value="1"/>
</dbReference>
<organism evidence="2 3">
    <name type="scientific">Erythroxylum novogranatense</name>
    <dbReference type="NCBI Taxonomy" id="1862640"/>
    <lineage>
        <taxon>Eukaryota</taxon>
        <taxon>Viridiplantae</taxon>
        <taxon>Streptophyta</taxon>
        <taxon>Embryophyta</taxon>
        <taxon>Tracheophyta</taxon>
        <taxon>Spermatophyta</taxon>
        <taxon>Magnoliopsida</taxon>
        <taxon>eudicotyledons</taxon>
        <taxon>Gunneridae</taxon>
        <taxon>Pentapetalae</taxon>
        <taxon>rosids</taxon>
        <taxon>fabids</taxon>
        <taxon>Malpighiales</taxon>
        <taxon>Erythroxylaceae</taxon>
        <taxon>Erythroxylum</taxon>
    </lineage>
</organism>
<reference evidence="2 3" key="1">
    <citation type="submission" date="2021-09" db="EMBL/GenBank/DDBJ databases">
        <title>Genomic insights and catalytic innovation underlie evolution of tropane alkaloids biosynthesis.</title>
        <authorList>
            <person name="Wang Y.-J."/>
            <person name="Tian T."/>
            <person name="Huang J.-P."/>
            <person name="Huang S.-X."/>
        </authorList>
    </citation>
    <scope>NUCLEOTIDE SEQUENCE [LARGE SCALE GENOMIC DNA]</scope>
    <source>
        <strain evidence="2">KIB-2018</strain>
        <tissue evidence="2">Leaf</tissue>
    </source>
</reference>
<feature type="compositionally biased region" description="Basic and acidic residues" evidence="1">
    <location>
        <begin position="30"/>
        <end position="40"/>
    </location>
</feature>
<protein>
    <recommendedName>
        <fullName evidence="4">Protein BIC1</fullName>
    </recommendedName>
</protein>
<dbReference type="PANTHER" id="PTHR34207">
    <property type="entry name" value="PROTEIN BIC1"/>
    <property type="match status" value="1"/>
</dbReference>
<dbReference type="EMBL" id="JAIWQS010000009">
    <property type="protein sequence ID" value="KAJ8754717.1"/>
    <property type="molecule type" value="Genomic_DNA"/>
</dbReference>
<evidence type="ECO:0000313" key="3">
    <source>
        <dbReference type="Proteomes" id="UP001159364"/>
    </source>
</evidence>
<comment type="caution">
    <text evidence="2">The sequence shown here is derived from an EMBL/GenBank/DDBJ whole genome shotgun (WGS) entry which is preliminary data.</text>
</comment>
<evidence type="ECO:0000256" key="1">
    <source>
        <dbReference type="SAM" id="MobiDB-lite"/>
    </source>
</evidence>
<dbReference type="Proteomes" id="UP001159364">
    <property type="component" value="Linkage Group LG09"/>
</dbReference>
<evidence type="ECO:0008006" key="4">
    <source>
        <dbReference type="Google" id="ProtNLM"/>
    </source>
</evidence>
<dbReference type="AlphaFoldDB" id="A0AAV8SR02"/>
<evidence type="ECO:0000313" key="2">
    <source>
        <dbReference type="EMBL" id="KAJ8754717.1"/>
    </source>
</evidence>
<feature type="region of interest" description="Disordered" evidence="1">
    <location>
        <begin position="18"/>
        <end position="57"/>
    </location>
</feature>
<proteinExistence type="predicted"/>
<dbReference type="InterPro" id="IPR040374">
    <property type="entry name" value="BIC"/>
</dbReference>
<keyword evidence="3" id="KW-1185">Reference proteome</keyword>
<accession>A0AAV8SR02</accession>
<dbReference type="CDD" id="cd22645">
    <property type="entry name" value="BIC1_CID"/>
    <property type="match status" value="1"/>
</dbReference>